<keyword evidence="3" id="KW-1185">Reference proteome</keyword>
<dbReference type="InterPro" id="IPR022028">
    <property type="entry name" value="DUF3604"/>
</dbReference>
<protein>
    <recommendedName>
        <fullName evidence="4">DUF3604 domain-containing protein</fullName>
    </recommendedName>
</protein>
<keyword evidence="1" id="KW-0732">Signal</keyword>
<dbReference type="AlphaFoldDB" id="A0A521FAE0"/>
<evidence type="ECO:0000313" key="2">
    <source>
        <dbReference type="EMBL" id="SMO92601.1"/>
    </source>
</evidence>
<evidence type="ECO:0000256" key="1">
    <source>
        <dbReference type="SAM" id="SignalP"/>
    </source>
</evidence>
<gene>
    <name evidence="2" type="ORF">SAMN06265380_1186</name>
</gene>
<name>A0A521FAE0_9RHOB</name>
<reference evidence="2 3" key="1">
    <citation type="submission" date="2017-05" db="EMBL/GenBank/DDBJ databases">
        <authorList>
            <person name="Varghese N."/>
            <person name="Submissions S."/>
        </authorList>
    </citation>
    <scope>NUCLEOTIDE SEQUENCE [LARGE SCALE GENOMIC DNA]</scope>
    <source>
        <strain evidence="2 3">DSM 28009</strain>
    </source>
</reference>
<evidence type="ECO:0008006" key="4">
    <source>
        <dbReference type="Google" id="ProtNLM"/>
    </source>
</evidence>
<dbReference type="EMBL" id="FXTE01000018">
    <property type="protein sequence ID" value="SMO92601.1"/>
    <property type="molecule type" value="Genomic_DNA"/>
</dbReference>
<dbReference type="Proteomes" id="UP000319555">
    <property type="component" value="Unassembled WGS sequence"/>
</dbReference>
<accession>A0A521FAE0</accession>
<sequence length="229" mass="25070">MIHFASVLTILLAFCAHAEDIPSTQPGDRQYSPYPRQSFPNQVFLGDTHLHTSDSADAGMIDNVLGPEEAYRFAKGEVVISSTGVEARLRRPLDFLVVADHAENLGLAPLLAAKDATLFTPEFGQQLNAAVEPTANPIRFEEVVGGIGGDEKVAQYAWQTSASGMAAVWARENTREAIWHALARKEVYATIGPRMRIRVFAGYDFEDTDLPRVDFAAYGYEGGVPMEPI</sequence>
<dbReference type="Pfam" id="PF12228">
    <property type="entry name" value="DUF3604"/>
    <property type="match status" value="2"/>
</dbReference>
<proteinExistence type="predicted"/>
<feature type="chain" id="PRO_5021939951" description="DUF3604 domain-containing protein" evidence="1">
    <location>
        <begin position="19"/>
        <end position="229"/>
    </location>
</feature>
<evidence type="ECO:0000313" key="3">
    <source>
        <dbReference type="Proteomes" id="UP000319555"/>
    </source>
</evidence>
<feature type="signal peptide" evidence="1">
    <location>
        <begin position="1"/>
        <end position="18"/>
    </location>
</feature>
<organism evidence="2 3">
    <name type="scientific">Ruegeria faecimaris</name>
    <dbReference type="NCBI Taxonomy" id="686389"/>
    <lineage>
        <taxon>Bacteria</taxon>
        <taxon>Pseudomonadati</taxon>
        <taxon>Pseudomonadota</taxon>
        <taxon>Alphaproteobacteria</taxon>
        <taxon>Rhodobacterales</taxon>
        <taxon>Roseobacteraceae</taxon>
        <taxon>Ruegeria</taxon>
    </lineage>
</organism>